<dbReference type="VEuPathDB" id="CryptoDB:GNI_032540"/>
<accession>A0A023BB70</accession>
<dbReference type="PANTHER" id="PTHR30098:SF2">
    <property type="entry name" value="LEUCYL_PHENYLALANYL-TRNA--PROTEIN TRANSFERASE"/>
    <property type="match status" value="1"/>
</dbReference>
<dbReference type="GO" id="GO:0030163">
    <property type="term" value="P:protein catabolic process"/>
    <property type="evidence" value="ECO:0007669"/>
    <property type="project" value="InterPro"/>
</dbReference>
<dbReference type="RefSeq" id="XP_011129198.1">
    <property type="nucleotide sequence ID" value="XM_011130896.1"/>
</dbReference>
<dbReference type="PANTHER" id="PTHR30098">
    <property type="entry name" value="LEUCYL/PHENYLALANYL-TRNA--PROTEIN TRANSFERASE"/>
    <property type="match status" value="1"/>
</dbReference>
<evidence type="ECO:0000256" key="2">
    <source>
        <dbReference type="ARBA" id="ARBA00022679"/>
    </source>
</evidence>
<dbReference type="GO" id="GO:0005737">
    <property type="term" value="C:cytoplasm"/>
    <property type="evidence" value="ECO:0007669"/>
    <property type="project" value="TreeGrafter"/>
</dbReference>
<feature type="compositionally biased region" description="Polar residues" evidence="4">
    <location>
        <begin position="96"/>
        <end position="112"/>
    </location>
</feature>
<keyword evidence="2 5" id="KW-0808">Transferase</keyword>
<name>A0A023BB70_GRENI</name>
<evidence type="ECO:0000256" key="1">
    <source>
        <dbReference type="ARBA" id="ARBA00022490"/>
    </source>
</evidence>
<dbReference type="Pfam" id="PF03588">
    <property type="entry name" value="Leu_Phe_trans"/>
    <property type="match status" value="1"/>
</dbReference>
<feature type="compositionally biased region" description="Basic and acidic residues" evidence="4">
    <location>
        <begin position="124"/>
        <end position="150"/>
    </location>
</feature>
<comment type="caution">
    <text evidence="5">The sequence shown here is derived from an EMBL/GenBank/DDBJ whole genome shotgun (WGS) entry which is preliminary data.</text>
</comment>
<evidence type="ECO:0000313" key="6">
    <source>
        <dbReference type="Proteomes" id="UP000019763"/>
    </source>
</evidence>
<dbReference type="GO" id="GO:0008914">
    <property type="term" value="F:leucyl-tRNA--protein transferase activity"/>
    <property type="evidence" value="ECO:0007669"/>
    <property type="project" value="InterPro"/>
</dbReference>
<dbReference type="Proteomes" id="UP000019763">
    <property type="component" value="Unassembled WGS sequence"/>
</dbReference>
<dbReference type="Gene3D" id="3.40.630.70">
    <property type="entry name" value="Leucyl/phenylalanyl-tRNA-protein transferase, C-terminal domain"/>
    <property type="match status" value="1"/>
</dbReference>
<feature type="region of interest" description="Disordered" evidence="4">
    <location>
        <begin position="94"/>
        <end position="150"/>
    </location>
</feature>
<dbReference type="eggNOG" id="ENOG502RQIP">
    <property type="taxonomic scope" value="Eukaryota"/>
</dbReference>
<dbReference type="AlphaFoldDB" id="A0A023BB70"/>
<dbReference type="InterPro" id="IPR042203">
    <property type="entry name" value="Leu/Phe-tRNA_Trfase_C"/>
</dbReference>
<keyword evidence="6" id="KW-1185">Reference proteome</keyword>
<organism evidence="5 6">
    <name type="scientific">Gregarina niphandrodes</name>
    <name type="common">Septate eugregarine</name>
    <dbReference type="NCBI Taxonomy" id="110365"/>
    <lineage>
        <taxon>Eukaryota</taxon>
        <taxon>Sar</taxon>
        <taxon>Alveolata</taxon>
        <taxon>Apicomplexa</taxon>
        <taxon>Conoidasida</taxon>
        <taxon>Gregarinasina</taxon>
        <taxon>Eugregarinorida</taxon>
        <taxon>Gregarinidae</taxon>
        <taxon>Gregarina</taxon>
    </lineage>
</organism>
<dbReference type="InterPro" id="IPR004616">
    <property type="entry name" value="Leu/Phe-tRNA_Trfase"/>
</dbReference>
<sequence length="566" mass="65097">MNTSRNLESSLTSRLGLGDKKRGAQFYRKYCGLCYVILCKRFEYVFTHLHDPEFPSLANLQKQYGGLKSLEDGPDWAWCKRCYEELNEADFDEVSQDSATNVAGSEQSSAASNGDPEEVVAADGRGDRHGDDQHGDDQHGDERNRREDSDEKAMAATYMVPMFTWDQNPVLAGMFDCHELFCRRPASLEAFRLALYYKGIEARVRLWHKCNYHRRLALARWSRLSETERIREVEKHTGLLRVLEPELPIELRSAKEPLLPRESLHEYLFSVDYDLHKTCDIHRAGFLVMGTMTSTACLGDFYQAPRLALLAYKFHVNRCVVVLQPEVFHRHNVLPMARVCGEEATDYASLSREEYPWPRLPSVRRVDLKRCRAGKYVFKLNSDYRQCIERCYMSHQPSWIHEGVYQLFSYWHLLSHPSRRQAGSTDRVQMISVEVWKETSGDAPSGDVLVTSSGEEMVAGEIGVLSGRSYTSLTGFTRVKNTGKIQLLALHAFLVKHGFMVWDLGMHLDYKTDLGADLIMGDDWMRIMEEASNPRTDHPSDNAAEREDNVPWFFKCLCEDLLQPYR</sequence>
<proteinExistence type="predicted"/>
<keyword evidence="3" id="KW-0012">Acyltransferase</keyword>
<protein>
    <submittedName>
        <fullName evidence="5">Leucyl/phenylalanyl-tRNA protein transferase</fullName>
    </submittedName>
</protein>
<gene>
    <name evidence="5" type="ORF">GNI_032540</name>
</gene>
<evidence type="ECO:0000256" key="3">
    <source>
        <dbReference type="ARBA" id="ARBA00023315"/>
    </source>
</evidence>
<dbReference type="EMBL" id="AFNH02000248">
    <property type="protein sequence ID" value="EZG78784.1"/>
    <property type="molecule type" value="Genomic_DNA"/>
</dbReference>
<dbReference type="InterPro" id="IPR016181">
    <property type="entry name" value="Acyl_CoA_acyltransferase"/>
</dbReference>
<reference evidence="5" key="1">
    <citation type="submission" date="2013-12" db="EMBL/GenBank/DDBJ databases">
        <authorList>
            <person name="Omoto C.K."/>
            <person name="Sibley D."/>
            <person name="Venepally P."/>
            <person name="Hadjithomas M."/>
            <person name="Karamycheva S."/>
            <person name="Brunk B."/>
            <person name="Roos D."/>
            <person name="Caler E."/>
            <person name="Lorenzi H."/>
        </authorList>
    </citation>
    <scope>NUCLEOTIDE SEQUENCE</scope>
</reference>
<evidence type="ECO:0000256" key="4">
    <source>
        <dbReference type="SAM" id="MobiDB-lite"/>
    </source>
</evidence>
<keyword evidence="1" id="KW-0963">Cytoplasm</keyword>
<evidence type="ECO:0000313" key="5">
    <source>
        <dbReference type="EMBL" id="EZG78784.1"/>
    </source>
</evidence>
<dbReference type="GeneID" id="22911318"/>
<dbReference type="SUPFAM" id="SSF55729">
    <property type="entry name" value="Acyl-CoA N-acyltransferases (Nat)"/>
    <property type="match status" value="1"/>
</dbReference>
<dbReference type="OrthoDB" id="2122564at2759"/>